<protein>
    <submittedName>
        <fullName evidence="1">Uncharacterized protein</fullName>
    </submittedName>
</protein>
<evidence type="ECO:0000313" key="2">
    <source>
        <dbReference type="Proteomes" id="UP000093104"/>
    </source>
</evidence>
<comment type="caution">
    <text evidence="1">The sequence shown here is derived from an EMBL/GenBank/DDBJ whole genome shotgun (WGS) entry which is preliminary data.</text>
</comment>
<dbReference type="RefSeq" id="WP_065833067.1">
    <property type="nucleotide sequence ID" value="NZ_LGSI01000037.1"/>
</dbReference>
<dbReference type="EMBL" id="LGSI01000037">
    <property type="protein sequence ID" value="OCR25094.1"/>
    <property type="molecule type" value="Genomic_DNA"/>
</dbReference>
<dbReference type="Proteomes" id="UP000093104">
    <property type="component" value="Unassembled WGS sequence"/>
</dbReference>
<organism evidence="1 2">
    <name type="scientific">Pseudomonas syringae</name>
    <dbReference type="NCBI Taxonomy" id="317"/>
    <lineage>
        <taxon>Bacteria</taxon>
        <taxon>Pseudomonadati</taxon>
        <taxon>Pseudomonadota</taxon>
        <taxon>Gammaproteobacteria</taxon>
        <taxon>Pseudomonadales</taxon>
        <taxon>Pseudomonadaceae</taxon>
        <taxon>Pseudomonas</taxon>
    </lineage>
</organism>
<dbReference type="OrthoDB" id="6893818at2"/>
<evidence type="ECO:0000313" key="1">
    <source>
        <dbReference type="EMBL" id="OCR25094.1"/>
    </source>
</evidence>
<gene>
    <name evidence="1" type="ORF">AFK24_09905</name>
</gene>
<proteinExistence type="predicted"/>
<name>A0A1C7Z4W1_PSESX</name>
<dbReference type="AlphaFoldDB" id="A0A1C7Z4W1"/>
<sequence>MYFLITVMREKGLARDWKSIRQTVGIRGDINIRNQMCEQLNQTSDIAEIRPAGMPLDAVPLPPLLDARLSGMATNAFTLSGLEEIDGVLYAQSWWCREV</sequence>
<accession>A0A1C7Z4W1</accession>
<reference evidence="1 2" key="1">
    <citation type="submission" date="2015-07" db="EMBL/GenBank/DDBJ databases">
        <title>Draft genome sequence of a diazotrophic, plant growth-promoting rhizobacterium of the Pseudomonas syringae complex.</title>
        <authorList>
            <person name="Patten C.L."/>
            <person name="Jeong H."/>
        </authorList>
    </citation>
    <scope>NUCLEOTIDE SEQUENCE [LARGE SCALE GENOMIC DNA]</scope>
    <source>
        <strain evidence="1 2">GR12-2</strain>
    </source>
</reference>